<proteinExistence type="predicted"/>
<accession>A0A0A9H4G7</accession>
<dbReference type="EMBL" id="GBRH01166279">
    <property type="protein sequence ID" value="JAE31617.1"/>
    <property type="molecule type" value="Transcribed_RNA"/>
</dbReference>
<sequence length="22" mass="2492">MASIDSMLTFLCKRRMEITGST</sequence>
<name>A0A0A9H4G7_ARUDO</name>
<dbReference type="AlphaFoldDB" id="A0A0A9H4G7"/>
<protein>
    <submittedName>
        <fullName evidence="1">Uncharacterized protein</fullName>
    </submittedName>
</protein>
<organism evidence="1">
    <name type="scientific">Arundo donax</name>
    <name type="common">Giant reed</name>
    <name type="synonym">Donax arundinaceus</name>
    <dbReference type="NCBI Taxonomy" id="35708"/>
    <lineage>
        <taxon>Eukaryota</taxon>
        <taxon>Viridiplantae</taxon>
        <taxon>Streptophyta</taxon>
        <taxon>Embryophyta</taxon>
        <taxon>Tracheophyta</taxon>
        <taxon>Spermatophyta</taxon>
        <taxon>Magnoliopsida</taxon>
        <taxon>Liliopsida</taxon>
        <taxon>Poales</taxon>
        <taxon>Poaceae</taxon>
        <taxon>PACMAD clade</taxon>
        <taxon>Arundinoideae</taxon>
        <taxon>Arundineae</taxon>
        <taxon>Arundo</taxon>
    </lineage>
</organism>
<evidence type="ECO:0000313" key="1">
    <source>
        <dbReference type="EMBL" id="JAE31617.1"/>
    </source>
</evidence>
<reference evidence="1" key="1">
    <citation type="submission" date="2014-09" db="EMBL/GenBank/DDBJ databases">
        <authorList>
            <person name="Magalhaes I.L.F."/>
            <person name="Oliveira U."/>
            <person name="Santos F.R."/>
            <person name="Vidigal T.H.D.A."/>
            <person name="Brescovit A.D."/>
            <person name="Santos A.J."/>
        </authorList>
    </citation>
    <scope>NUCLEOTIDE SEQUENCE</scope>
    <source>
        <tissue evidence="1">Shoot tissue taken approximately 20 cm above the soil surface</tissue>
    </source>
</reference>
<reference evidence="1" key="2">
    <citation type="journal article" date="2015" name="Data Brief">
        <title>Shoot transcriptome of the giant reed, Arundo donax.</title>
        <authorList>
            <person name="Barrero R.A."/>
            <person name="Guerrero F.D."/>
            <person name="Moolhuijzen P."/>
            <person name="Goolsby J.A."/>
            <person name="Tidwell J."/>
            <person name="Bellgard S.E."/>
            <person name="Bellgard M.I."/>
        </authorList>
    </citation>
    <scope>NUCLEOTIDE SEQUENCE</scope>
    <source>
        <tissue evidence="1">Shoot tissue taken approximately 20 cm above the soil surface</tissue>
    </source>
</reference>